<dbReference type="CDD" id="cd04301">
    <property type="entry name" value="NAT_SF"/>
    <property type="match status" value="1"/>
</dbReference>
<keyword evidence="1" id="KW-0808">Transferase</keyword>
<sequence length="301" mass="34909">MMEVQALKNERIQEFINYCKKHRHEVDESYLYDEDLDAFQLNHENPTYVGINGQGNMVAAVSLIIDDYNRRGKRARFRIFHSEIEGFAYYNLLMKAILLHTGGLDNVYLFVPIINKQLMNDIKQLHFTIERYSYFLVRDQRDVPAYNFPEGYTIRPFQPDMDEEVWCDVRNAGFAKLKGSETPITPENVKKMIAENEYIEGGMMILYDQDRPIGIVKGEKDDYEGFPAMNIGPLAIIPDYQGKGLGRCLLRASLQFAKEKSYTRTTLCVNAENERAKSLYIQEGFKQVEAVACFHYDLTNE</sequence>
<reference evidence="4" key="1">
    <citation type="submission" date="2020-07" db="EMBL/GenBank/DDBJ databases">
        <title>Vallitalea pronyensis genome.</title>
        <authorList>
            <person name="Postec A."/>
        </authorList>
    </citation>
    <scope>NUCLEOTIDE SEQUENCE</scope>
    <source>
        <strain evidence="4">FatNI3</strain>
    </source>
</reference>
<dbReference type="Gene3D" id="3.40.630.30">
    <property type="match status" value="1"/>
</dbReference>
<dbReference type="Pfam" id="PF00583">
    <property type="entry name" value="Acetyltransf_1"/>
    <property type="match status" value="1"/>
</dbReference>
<evidence type="ECO:0000256" key="2">
    <source>
        <dbReference type="ARBA" id="ARBA00023315"/>
    </source>
</evidence>
<protein>
    <submittedName>
        <fullName evidence="4">GNAT family N-acetyltransferase</fullName>
    </submittedName>
</protein>
<name>A0A8J8SGS2_9FIRM</name>
<dbReference type="PANTHER" id="PTHR43420">
    <property type="entry name" value="ACETYLTRANSFERASE"/>
    <property type="match status" value="1"/>
</dbReference>
<dbReference type="GO" id="GO:0016747">
    <property type="term" value="F:acyltransferase activity, transferring groups other than amino-acyl groups"/>
    <property type="evidence" value="ECO:0007669"/>
    <property type="project" value="InterPro"/>
</dbReference>
<dbReference type="KEGG" id="vpy:HZI73_12545"/>
<accession>A0A8J8SGS2</accession>
<evidence type="ECO:0000313" key="4">
    <source>
        <dbReference type="EMBL" id="QUI23065.1"/>
    </source>
</evidence>
<dbReference type="PROSITE" id="PS51186">
    <property type="entry name" value="GNAT"/>
    <property type="match status" value="1"/>
</dbReference>
<dbReference type="Proteomes" id="UP000683246">
    <property type="component" value="Chromosome"/>
</dbReference>
<dbReference type="InterPro" id="IPR000182">
    <property type="entry name" value="GNAT_dom"/>
</dbReference>
<dbReference type="RefSeq" id="WP_212698566.1">
    <property type="nucleotide sequence ID" value="NZ_CP058649.1"/>
</dbReference>
<dbReference type="EMBL" id="CP058649">
    <property type="protein sequence ID" value="QUI23065.1"/>
    <property type="molecule type" value="Genomic_DNA"/>
</dbReference>
<dbReference type="PANTHER" id="PTHR43420:SF47">
    <property type="entry name" value="N-ACETYLTRANSFERASE DOMAIN-CONTAINING PROTEIN"/>
    <property type="match status" value="1"/>
</dbReference>
<dbReference type="InterPro" id="IPR016181">
    <property type="entry name" value="Acyl_CoA_acyltransferase"/>
</dbReference>
<dbReference type="SUPFAM" id="SSF55729">
    <property type="entry name" value="Acyl-CoA N-acyltransferases (Nat)"/>
    <property type="match status" value="1"/>
</dbReference>
<evidence type="ECO:0000256" key="1">
    <source>
        <dbReference type="ARBA" id="ARBA00022679"/>
    </source>
</evidence>
<evidence type="ECO:0000313" key="5">
    <source>
        <dbReference type="Proteomes" id="UP000683246"/>
    </source>
</evidence>
<evidence type="ECO:0000259" key="3">
    <source>
        <dbReference type="PROSITE" id="PS51186"/>
    </source>
</evidence>
<gene>
    <name evidence="4" type="ORF">HZI73_12545</name>
</gene>
<dbReference type="AlphaFoldDB" id="A0A8J8SGS2"/>
<organism evidence="4 5">
    <name type="scientific">Vallitalea pronyensis</name>
    <dbReference type="NCBI Taxonomy" id="1348613"/>
    <lineage>
        <taxon>Bacteria</taxon>
        <taxon>Bacillati</taxon>
        <taxon>Bacillota</taxon>
        <taxon>Clostridia</taxon>
        <taxon>Lachnospirales</taxon>
        <taxon>Vallitaleaceae</taxon>
        <taxon>Vallitalea</taxon>
    </lineage>
</organism>
<keyword evidence="2" id="KW-0012">Acyltransferase</keyword>
<proteinExistence type="predicted"/>
<feature type="domain" description="N-acetyltransferase" evidence="3">
    <location>
        <begin position="152"/>
        <end position="301"/>
    </location>
</feature>
<dbReference type="InterPro" id="IPR050680">
    <property type="entry name" value="YpeA/RimI_acetyltransf"/>
</dbReference>
<keyword evidence="5" id="KW-1185">Reference proteome</keyword>